<evidence type="ECO:0000313" key="13">
    <source>
        <dbReference type="EMBL" id="CAJ1054600.1"/>
    </source>
</evidence>
<keyword evidence="6" id="KW-0333">Golgi apparatus</keyword>
<evidence type="ECO:0000256" key="10">
    <source>
        <dbReference type="ARBA" id="ARBA00070172"/>
    </source>
</evidence>
<feature type="domain" description="Rab-GAP TBC" evidence="12">
    <location>
        <begin position="125"/>
        <end position="317"/>
    </location>
</feature>
<feature type="compositionally biased region" description="Polar residues" evidence="11">
    <location>
        <begin position="620"/>
        <end position="631"/>
    </location>
</feature>
<dbReference type="GO" id="GO:0005096">
    <property type="term" value="F:GTPase activator activity"/>
    <property type="evidence" value="ECO:0007669"/>
    <property type="project" value="UniProtKB-KW"/>
</dbReference>
<keyword evidence="5" id="KW-0007">Acetylation</keyword>
<feature type="region of interest" description="Disordered" evidence="11">
    <location>
        <begin position="654"/>
        <end position="692"/>
    </location>
</feature>
<dbReference type="Gene3D" id="1.10.8.270">
    <property type="entry name" value="putative rabgap domain of human tbc1 domain family member 14 like domains"/>
    <property type="match status" value="1"/>
</dbReference>
<evidence type="ECO:0000256" key="6">
    <source>
        <dbReference type="ARBA" id="ARBA00023034"/>
    </source>
</evidence>
<dbReference type="GO" id="GO:0005794">
    <property type="term" value="C:Golgi apparatus"/>
    <property type="evidence" value="ECO:0007669"/>
    <property type="project" value="UniProtKB-SubCell"/>
</dbReference>
<feature type="compositionally biased region" description="Basic and acidic residues" evidence="11">
    <location>
        <begin position="431"/>
        <end position="450"/>
    </location>
</feature>
<comment type="function">
    <text evidence="8">Acts as a GTPase-activating protein for RAB5A and RAB43. Involved in receptor trafficking. In complex with EPS8 inhibits internalization of EGFR. Involved in retrograde transport from the endocytic pathway to the Golgi apparatus. Involved in the transport of Shiga toxin from early and recycling endosomes to the trans-Golgi network. Required for structural integrity of the Golgi complex.</text>
</comment>
<feature type="compositionally biased region" description="Basic and acidic residues" evidence="11">
    <location>
        <begin position="457"/>
        <end position="475"/>
    </location>
</feature>
<evidence type="ECO:0000256" key="11">
    <source>
        <dbReference type="SAM" id="MobiDB-lite"/>
    </source>
</evidence>
<sequence>MNMQVLQIVKELVSPSRRRAATRFGASDTEQDAAVKLDQERAEIVSKYDKGKEATVEPWEDTNFRLYKVIDRFGFLHENELPSYDSVEEKQKHVEVERTTKWLKMLKSWDKYKNSEKLFRRIYKGIPLQLRGEVWCLLLDIPKIKEEKKDFYEKLKARARGLSPDIRQIDLDVNRTYRDHIMFRHRYDVKQQALFHVLAAYSMYNTEVGYCQGMSQITALLLIYMNEEDAFWALVKLLSGQKHAMHGFFVPGFPKLMRFQEHHDRILKKMMPKLKQHLDNQEVFTSLYTMKWFFQCFLDRTPFTLTLRIWDIYILEGERILPAMSYTILRLHKKHLMKLTMEELVEFLQATLSKDFFFEDDFVVEQLQASVSELRRAKLELPAPGKDEEFPKKPLGQLPPEVTVDAANHVGNGQSHVEPVEPPRDPSPVPDRQRDSRPPSRARRDSLDKTIRHHKAERRDVRSRGSGEIPNEHQRQSNSTTPERGTTPTPAPTPTPQINTTERRKHQSHATANHNSNAASSSHKEITPRWFKPSETKLEAAKAAAAREGHRGRGVSPAPSSPEDPALLNRRPRSKGFVPGSDRGSNASQYDNVPGLPEQEFEILELERPPSRMRAPRSETPFSVSSIQPGSPNRGPSLAGSVVSVASVPRMPKHPVPPPLSLNSPARIQTGYPGNHSQYHTPPQQHSPGRPTTEVPILHPAYSVSLDHRGEDRLYPPPTRFTPLSSLVYGERLYATTHRPTNNLSPEKALMNNSYTTYRRQPPPNSTHNTRHARPHPEHSLQLETQGSSTPIYLQQLTSTSQVHAPVDYRFEGHRRVDANPSYHQEGGPRRLVDGLTWAPESELPPPSPGGMPRSPSFQRAQMSPVQEFTFPDNPDSLHHYRTQFQEQQPVIRQQLPQLFGGPHYRHAQEAFAMQESMLL</sequence>
<name>A0AAV1F0Z4_XYRNO</name>
<evidence type="ECO:0000256" key="9">
    <source>
        <dbReference type="ARBA" id="ARBA00064037"/>
    </source>
</evidence>
<dbReference type="InterPro" id="IPR050302">
    <property type="entry name" value="Rab_GAP_TBC_domain"/>
</dbReference>
<keyword evidence="3" id="KW-0343">GTPase activation</keyword>
<dbReference type="SUPFAM" id="SSF47923">
    <property type="entry name" value="Ypt/Rab-GAP domain of gyp1p"/>
    <property type="match status" value="2"/>
</dbReference>
<dbReference type="EMBL" id="OY660867">
    <property type="protein sequence ID" value="CAJ1054600.1"/>
    <property type="molecule type" value="Genomic_DNA"/>
</dbReference>
<dbReference type="InterPro" id="IPR000195">
    <property type="entry name" value="Rab-GAP-TBC_dom"/>
</dbReference>
<reference evidence="13" key="1">
    <citation type="submission" date="2023-08" db="EMBL/GenBank/DDBJ databases">
        <authorList>
            <person name="Alioto T."/>
            <person name="Alioto T."/>
            <person name="Gomez Garrido J."/>
        </authorList>
    </citation>
    <scope>NUCLEOTIDE SEQUENCE</scope>
</reference>
<dbReference type="SMART" id="SM00164">
    <property type="entry name" value="TBC"/>
    <property type="match status" value="1"/>
</dbReference>
<accession>A0AAV1F0Z4</accession>
<evidence type="ECO:0000313" key="14">
    <source>
        <dbReference type="Proteomes" id="UP001178508"/>
    </source>
</evidence>
<evidence type="ECO:0000256" key="2">
    <source>
        <dbReference type="ARBA" id="ARBA00004555"/>
    </source>
</evidence>
<protein>
    <recommendedName>
        <fullName evidence="10">USP6 N-terminal-like protein</fullName>
    </recommendedName>
</protein>
<dbReference type="Pfam" id="PF00566">
    <property type="entry name" value="RabGAP-TBC"/>
    <property type="match status" value="1"/>
</dbReference>
<dbReference type="Proteomes" id="UP001178508">
    <property type="component" value="Chromosome 4"/>
</dbReference>
<dbReference type="GO" id="GO:0031267">
    <property type="term" value="F:small GTPase binding"/>
    <property type="evidence" value="ECO:0007669"/>
    <property type="project" value="TreeGrafter"/>
</dbReference>
<dbReference type="FunFam" id="1.10.472.80:FF:000019">
    <property type="entry name" value="USP6 N-terminal like"/>
    <property type="match status" value="1"/>
</dbReference>
<keyword evidence="14" id="KW-1185">Reference proteome</keyword>
<comment type="subcellular location">
    <subcellularLocation>
        <location evidence="1">Cytoplasmic vesicle</location>
    </subcellularLocation>
    <subcellularLocation>
        <location evidence="2">Golgi apparatus</location>
    </subcellularLocation>
</comment>
<feature type="compositionally biased region" description="Polar residues" evidence="11">
    <location>
        <begin position="675"/>
        <end position="687"/>
    </location>
</feature>
<dbReference type="AlphaFoldDB" id="A0AAV1F0Z4"/>
<evidence type="ECO:0000256" key="7">
    <source>
        <dbReference type="ARBA" id="ARBA00023329"/>
    </source>
</evidence>
<feature type="compositionally biased region" description="Low complexity" evidence="11">
    <location>
        <begin position="509"/>
        <end position="521"/>
    </location>
</feature>
<dbReference type="Gene3D" id="1.10.472.80">
    <property type="entry name" value="Ypt/Rab-GAP domain of gyp1p, domain 3"/>
    <property type="match status" value="1"/>
</dbReference>
<evidence type="ECO:0000259" key="12">
    <source>
        <dbReference type="PROSITE" id="PS50086"/>
    </source>
</evidence>
<feature type="region of interest" description="Disordered" evidence="11">
    <location>
        <begin position="411"/>
        <end position="641"/>
    </location>
</feature>
<comment type="subunit">
    <text evidence="9">Interacts with EPS8.</text>
</comment>
<keyword evidence="7" id="KW-0968">Cytoplasmic vesicle</keyword>
<dbReference type="InterPro" id="IPR035969">
    <property type="entry name" value="Rab-GAP_TBC_sf"/>
</dbReference>
<dbReference type="PROSITE" id="PS50086">
    <property type="entry name" value="TBC_RABGAP"/>
    <property type="match status" value="1"/>
</dbReference>
<keyword evidence="4" id="KW-0597">Phosphoprotein</keyword>
<feature type="compositionally biased region" description="Basic and acidic residues" evidence="11">
    <location>
        <begin position="522"/>
        <end position="551"/>
    </location>
</feature>
<evidence type="ECO:0000256" key="4">
    <source>
        <dbReference type="ARBA" id="ARBA00022553"/>
    </source>
</evidence>
<gene>
    <name evidence="13" type="ORF">XNOV1_A000521</name>
</gene>
<dbReference type="Gene3D" id="1.10.10.750">
    <property type="entry name" value="Ypt/Rab-GAP domain of gyp1p, domain 1"/>
    <property type="match status" value="1"/>
</dbReference>
<dbReference type="GO" id="GO:0031410">
    <property type="term" value="C:cytoplasmic vesicle"/>
    <property type="evidence" value="ECO:0007669"/>
    <property type="project" value="UniProtKB-SubCell"/>
</dbReference>
<feature type="region of interest" description="Disordered" evidence="11">
    <location>
        <begin position="759"/>
        <end position="785"/>
    </location>
</feature>
<proteinExistence type="predicted"/>
<dbReference type="PANTHER" id="PTHR47219">
    <property type="entry name" value="RAB GTPASE-ACTIVATING PROTEIN 1-LIKE"/>
    <property type="match status" value="1"/>
</dbReference>
<evidence type="ECO:0000256" key="3">
    <source>
        <dbReference type="ARBA" id="ARBA00022468"/>
    </source>
</evidence>
<dbReference type="PANTHER" id="PTHR47219:SF19">
    <property type="entry name" value="USP6 N-TERMINAL-LIKE PROTEIN ISOFORM X1"/>
    <property type="match status" value="1"/>
</dbReference>
<evidence type="ECO:0000256" key="8">
    <source>
        <dbReference type="ARBA" id="ARBA00059926"/>
    </source>
</evidence>
<dbReference type="FunFam" id="1.10.8.270:FF:000010">
    <property type="entry name" value="Putative USP6 N-terminal-like protein"/>
    <property type="match status" value="1"/>
</dbReference>
<organism evidence="13 14">
    <name type="scientific">Xyrichtys novacula</name>
    <name type="common">Pearly razorfish</name>
    <name type="synonym">Hemipteronotus novacula</name>
    <dbReference type="NCBI Taxonomy" id="13765"/>
    <lineage>
        <taxon>Eukaryota</taxon>
        <taxon>Metazoa</taxon>
        <taxon>Chordata</taxon>
        <taxon>Craniata</taxon>
        <taxon>Vertebrata</taxon>
        <taxon>Euteleostomi</taxon>
        <taxon>Actinopterygii</taxon>
        <taxon>Neopterygii</taxon>
        <taxon>Teleostei</taxon>
        <taxon>Neoteleostei</taxon>
        <taxon>Acanthomorphata</taxon>
        <taxon>Eupercaria</taxon>
        <taxon>Labriformes</taxon>
        <taxon>Labridae</taxon>
        <taxon>Xyrichtys</taxon>
    </lineage>
</organism>
<evidence type="ECO:0000256" key="1">
    <source>
        <dbReference type="ARBA" id="ARBA00004541"/>
    </source>
</evidence>
<dbReference type="FunFam" id="1.10.10.750:FF:000001">
    <property type="entry name" value="TBC1 domain family member 10A"/>
    <property type="match status" value="1"/>
</dbReference>
<evidence type="ECO:0000256" key="5">
    <source>
        <dbReference type="ARBA" id="ARBA00022990"/>
    </source>
</evidence>